<reference evidence="2" key="2">
    <citation type="journal article" date="2015" name="Data Brief">
        <title>Shoot transcriptome of the giant reed, Arundo donax.</title>
        <authorList>
            <person name="Barrero R.A."/>
            <person name="Guerrero F.D."/>
            <person name="Moolhuijzen P."/>
            <person name="Goolsby J.A."/>
            <person name="Tidwell J."/>
            <person name="Bellgard S.E."/>
            <person name="Bellgard M.I."/>
        </authorList>
    </citation>
    <scope>NUCLEOTIDE SEQUENCE</scope>
    <source>
        <tissue evidence="2">Shoot tissue taken approximately 20 cm above the soil surface</tissue>
    </source>
</reference>
<keyword evidence="1" id="KW-0732">Signal</keyword>
<protein>
    <submittedName>
        <fullName evidence="2">Uncharacterized protein</fullName>
    </submittedName>
</protein>
<evidence type="ECO:0000256" key="1">
    <source>
        <dbReference type="SAM" id="SignalP"/>
    </source>
</evidence>
<proteinExistence type="predicted"/>
<reference evidence="2" key="1">
    <citation type="submission" date="2014-09" db="EMBL/GenBank/DDBJ databases">
        <authorList>
            <person name="Magalhaes I.L.F."/>
            <person name="Oliveira U."/>
            <person name="Santos F.R."/>
            <person name="Vidigal T.H.D.A."/>
            <person name="Brescovit A.D."/>
            <person name="Santos A.J."/>
        </authorList>
    </citation>
    <scope>NUCLEOTIDE SEQUENCE</scope>
    <source>
        <tissue evidence="2">Shoot tissue taken approximately 20 cm above the soil surface</tissue>
    </source>
</reference>
<feature type="chain" id="PRO_5002043351" evidence="1">
    <location>
        <begin position="22"/>
        <end position="39"/>
    </location>
</feature>
<dbReference type="AlphaFoldDB" id="A0A0A8YFR2"/>
<sequence length="39" mass="4245">MLDLFITVTHLLLYGVQISASKQVPPASCCIIPSTFHSI</sequence>
<evidence type="ECO:0000313" key="2">
    <source>
        <dbReference type="EMBL" id="JAD24583.1"/>
    </source>
</evidence>
<name>A0A0A8YFR2_ARUDO</name>
<accession>A0A0A8YFR2</accession>
<feature type="signal peptide" evidence="1">
    <location>
        <begin position="1"/>
        <end position="21"/>
    </location>
</feature>
<organism evidence="2">
    <name type="scientific">Arundo donax</name>
    <name type="common">Giant reed</name>
    <name type="synonym">Donax arundinaceus</name>
    <dbReference type="NCBI Taxonomy" id="35708"/>
    <lineage>
        <taxon>Eukaryota</taxon>
        <taxon>Viridiplantae</taxon>
        <taxon>Streptophyta</taxon>
        <taxon>Embryophyta</taxon>
        <taxon>Tracheophyta</taxon>
        <taxon>Spermatophyta</taxon>
        <taxon>Magnoliopsida</taxon>
        <taxon>Liliopsida</taxon>
        <taxon>Poales</taxon>
        <taxon>Poaceae</taxon>
        <taxon>PACMAD clade</taxon>
        <taxon>Arundinoideae</taxon>
        <taxon>Arundineae</taxon>
        <taxon>Arundo</taxon>
    </lineage>
</organism>
<dbReference type="EMBL" id="GBRH01273312">
    <property type="protein sequence ID" value="JAD24583.1"/>
    <property type="molecule type" value="Transcribed_RNA"/>
</dbReference>